<dbReference type="PANTHER" id="PTHR10443">
    <property type="entry name" value="MICROSOMAL DIPEPTIDASE"/>
    <property type="match status" value="1"/>
</dbReference>
<proteinExistence type="predicted"/>
<dbReference type="Proteomes" id="UP000273854">
    <property type="component" value="Unassembled WGS sequence"/>
</dbReference>
<dbReference type="AlphaFoldDB" id="A0A3M5PD25"/>
<dbReference type="PANTHER" id="PTHR10443:SF12">
    <property type="entry name" value="DIPEPTIDASE"/>
    <property type="match status" value="1"/>
</dbReference>
<evidence type="ECO:0000313" key="2">
    <source>
        <dbReference type="Proteomes" id="UP000273854"/>
    </source>
</evidence>
<gene>
    <name evidence="1" type="ORF">ALP40_04373</name>
</gene>
<dbReference type="GO" id="GO:0006508">
    <property type="term" value="P:proteolysis"/>
    <property type="evidence" value="ECO:0007669"/>
    <property type="project" value="InterPro"/>
</dbReference>
<dbReference type="EMBL" id="RBTP01000028">
    <property type="protein sequence ID" value="RMT82404.1"/>
    <property type="molecule type" value="Genomic_DNA"/>
</dbReference>
<dbReference type="Pfam" id="PF01244">
    <property type="entry name" value="Peptidase_M19"/>
    <property type="match status" value="1"/>
</dbReference>
<protein>
    <submittedName>
        <fullName evidence="1">Zn-dependent dipeptidase, microsomal dipeptidase</fullName>
    </submittedName>
</protein>
<dbReference type="SUPFAM" id="SSF51556">
    <property type="entry name" value="Metallo-dependent hydrolases"/>
    <property type="match status" value="1"/>
</dbReference>
<organism evidence="1 2">
    <name type="scientific">Pseudomonas viridiflava</name>
    <name type="common">Phytomonas viridiflava</name>
    <dbReference type="NCBI Taxonomy" id="33069"/>
    <lineage>
        <taxon>Bacteria</taxon>
        <taxon>Pseudomonadati</taxon>
        <taxon>Pseudomonadota</taxon>
        <taxon>Gammaproteobacteria</taxon>
        <taxon>Pseudomonadales</taxon>
        <taxon>Pseudomonadaceae</taxon>
        <taxon>Pseudomonas</taxon>
    </lineage>
</organism>
<dbReference type="FunFam" id="3.20.20.140:FF:000010">
    <property type="entry name" value="Membrane dipeptidase"/>
    <property type="match status" value="1"/>
</dbReference>
<dbReference type="Gene3D" id="3.20.20.140">
    <property type="entry name" value="Metal-dependent hydrolases"/>
    <property type="match status" value="1"/>
</dbReference>
<dbReference type="GO" id="GO:0070573">
    <property type="term" value="F:metallodipeptidase activity"/>
    <property type="evidence" value="ECO:0007669"/>
    <property type="project" value="InterPro"/>
</dbReference>
<dbReference type="InterPro" id="IPR008257">
    <property type="entry name" value="Pept_M19"/>
</dbReference>
<accession>A0A3M5PD25</accession>
<reference evidence="1 2" key="1">
    <citation type="submission" date="2018-08" db="EMBL/GenBank/DDBJ databases">
        <title>Recombination of ecologically and evolutionarily significant loci maintains genetic cohesion in the Pseudomonas syringae species complex.</title>
        <authorList>
            <person name="Dillon M."/>
            <person name="Thakur S."/>
            <person name="Almeida R.N.D."/>
            <person name="Weir B.S."/>
            <person name="Guttman D.S."/>
        </authorList>
    </citation>
    <scope>NUCLEOTIDE SEQUENCE [LARGE SCALE GENOMIC DNA]</scope>
    <source>
        <strain evidence="1 2">ICMP 19473</strain>
    </source>
</reference>
<evidence type="ECO:0000313" key="1">
    <source>
        <dbReference type="EMBL" id="RMT82404.1"/>
    </source>
</evidence>
<dbReference type="InterPro" id="IPR032466">
    <property type="entry name" value="Metal_Hydrolase"/>
</dbReference>
<name>A0A3M5PD25_PSEVI</name>
<comment type="caution">
    <text evidence="1">The sequence shown here is derived from an EMBL/GenBank/DDBJ whole genome shotgun (WGS) entry which is preliminary data.</text>
</comment>
<dbReference type="PROSITE" id="PS51365">
    <property type="entry name" value="RENAL_DIPEPTIDASE_2"/>
    <property type="match status" value="1"/>
</dbReference>
<sequence>MTRCCLPLSFLDAFGKPLVVFAPGSPDPPAYADLISADSRFGAQEPKGDSLMSPAELHADSIVIDGLIIAKWNRELFEDMRKGGLTMANCTVSVWEGFQATINSICTSQKLMRENSDLVMPVHTTADIRKAKELGKTGILFGFQNAHAYEDQIGYVEIFKKLGVGIVQMCYNTQNLVGTGCYERDGGLSGFGREIVAEMNRVGVMCDLSHVGSKTSEEVILESKKPVCYSHCLPSGLKEHPRNKSDAELKFIADHGGFVGVTMFAPFLAKGIESTIDDYAEAIEYVMNIVGEDAIGIGTDFTQGHGQDFFEYLTHDKGYARRLTNFGKIINPLGIRTVGEFPNLTETLLKRGHPERVVRKIMGENWVNVLADVWGE</sequence>